<dbReference type="RefSeq" id="WP_067011507.1">
    <property type="nucleotide sequence ID" value="NZ_FLOB01000001.1"/>
</dbReference>
<evidence type="ECO:0000256" key="5">
    <source>
        <dbReference type="SAM" id="Phobius"/>
    </source>
</evidence>
<evidence type="ECO:0000259" key="6">
    <source>
        <dbReference type="PROSITE" id="PS50111"/>
    </source>
</evidence>
<evidence type="ECO:0000313" key="9">
    <source>
        <dbReference type="Proteomes" id="UP000092544"/>
    </source>
</evidence>
<dbReference type="PANTHER" id="PTHR32089">
    <property type="entry name" value="METHYL-ACCEPTING CHEMOTAXIS PROTEIN MCPB"/>
    <property type="match status" value="1"/>
</dbReference>
<keyword evidence="5" id="KW-1133">Transmembrane helix</keyword>
<comment type="subcellular location">
    <subcellularLocation>
        <location evidence="1">Membrane</location>
    </subcellularLocation>
</comment>
<dbReference type="GO" id="GO:0007165">
    <property type="term" value="P:signal transduction"/>
    <property type="evidence" value="ECO:0007669"/>
    <property type="project" value="UniProtKB-KW"/>
</dbReference>
<sequence>MLSNLTFRTKLLLLLITVIFGFAIVTFVAMQGSASQKAANNHLRILSKIQNSNDALSINMLEIADQLRDLDDKRYPDYLATLNQQIDKNNKAIQTNIERSQSSELKTILKSTQKDINHYSNALLNLVKKRHIIGFDANSGLRGKIDQMGSKIAQDIQSLSLLRREFTNVRRAEASYLFGPSQEYLDQFNTSYERLNTRFNNFGFEDTYGKEAQVYHDAVIQYGKEYVALDAADSAFSKQKAQFNKSQLATAKLIKNIVLNAEENAKRHSQQANISLWVVSIVVPLIVALLIMSIGRNVRNTLKRIMNDLVKVKAGDMTAKSVVNERRNDEFDSLSLSLNEMTQGLDHVLKEVVNTTDTVNDMATDISGTIGEIANSNRTINGRTQSLASATDDISKRITQLSTTTDTLRTHSSETYESAKMGSQTIRMVLDNLKSTINVVNSTGDQLNELGRLSNNIDHVISMINDLASQTNLLALNAAIEAARAGEAGRGFAVVSDEVRSLAEKTVDATAKITDIVNIIQTSTQGAIATMASGQDSLKVIEENGSKAETAIHTIESKALTSSQSADSMASDIQDVASTAIQMSTEMDTIAQQLSHDTGSIETLADKTQSVKTSAVELSNKTKVFTLS</sequence>
<dbReference type="GO" id="GO:0016020">
    <property type="term" value="C:membrane"/>
    <property type="evidence" value="ECO:0007669"/>
    <property type="project" value="UniProtKB-SubCell"/>
</dbReference>
<dbReference type="SUPFAM" id="SSF58104">
    <property type="entry name" value="Methyl-accepting chemotaxis protein (MCP) signaling domain"/>
    <property type="match status" value="1"/>
</dbReference>
<dbReference type="AlphaFoldDB" id="A0A1A8T1X6"/>
<feature type="transmembrane region" description="Helical" evidence="5">
    <location>
        <begin position="274"/>
        <end position="294"/>
    </location>
</feature>
<feature type="domain" description="HAMP" evidence="7">
    <location>
        <begin position="296"/>
        <end position="350"/>
    </location>
</feature>
<comment type="similarity">
    <text evidence="3">Belongs to the methyl-accepting chemotaxis (MCP) protein family.</text>
</comment>
<organism evidence="8 9">
    <name type="scientific">Marinomonas spartinae</name>
    <dbReference type="NCBI Taxonomy" id="1792290"/>
    <lineage>
        <taxon>Bacteria</taxon>
        <taxon>Pseudomonadati</taxon>
        <taxon>Pseudomonadota</taxon>
        <taxon>Gammaproteobacteria</taxon>
        <taxon>Oceanospirillales</taxon>
        <taxon>Oceanospirillaceae</taxon>
        <taxon>Marinomonas</taxon>
    </lineage>
</organism>
<dbReference type="STRING" id="1792290.MSP8886_00028"/>
<dbReference type="Pfam" id="PF00015">
    <property type="entry name" value="MCPsignal"/>
    <property type="match status" value="1"/>
</dbReference>
<evidence type="ECO:0000256" key="3">
    <source>
        <dbReference type="ARBA" id="ARBA00029447"/>
    </source>
</evidence>
<name>A0A1A8T1X6_9GAMM</name>
<protein>
    <submittedName>
        <fullName evidence="8">Methyl-accepting chemotaxis protein PctB</fullName>
    </submittedName>
</protein>
<dbReference type="InterPro" id="IPR003660">
    <property type="entry name" value="HAMP_dom"/>
</dbReference>
<dbReference type="PROSITE" id="PS50111">
    <property type="entry name" value="CHEMOTAXIS_TRANSDUC_2"/>
    <property type="match status" value="1"/>
</dbReference>
<evidence type="ECO:0000259" key="7">
    <source>
        <dbReference type="PROSITE" id="PS50885"/>
    </source>
</evidence>
<keyword evidence="5" id="KW-0472">Membrane</keyword>
<evidence type="ECO:0000256" key="1">
    <source>
        <dbReference type="ARBA" id="ARBA00004370"/>
    </source>
</evidence>
<dbReference type="PANTHER" id="PTHR32089:SF112">
    <property type="entry name" value="LYSOZYME-LIKE PROTEIN-RELATED"/>
    <property type="match status" value="1"/>
</dbReference>
<dbReference type="OrthoDB" id="6092731at2"/>
<reference evidence="8 9" key="1">
    <citation type="submission" date="2016-06" db="EMBL/GenBank/DDBJ databases">
        <authorList>
            <person name="Kjaerup R.B."/>
            <person name="Dalgaard T.S."/>
            <person name="Juul-Madsen H.R."/>
        </authorList>
    </citation>
    <scope>NUCLEOTIDE SEQUENCE [LARGE SCALE GENOMIC DNA]</scope>
    <source>
        <strain evidence="8 9">CECT 8886</strain>
    </source>
</reference>
<keyword evidence="9" id="KW-1185">Reference proteome</keyword>
<dbReference type="PROSITE" id="PS50885">
    <property type="entry name" value="HAMP"/>
    <property type="match status" value="1"/>
</dbReference>
<proteinExistence type="inferred from homology"/>
<dbReference type="Gene3D" id="1.10.287.950">
    <property type="entry name" value="Methyl-accepting chemotaxis protein"/>
    <property type="match status" value="1"/>
</dbReference>
<dbReference type="Proteomes" id="UP000092544">
    <property type="component" value="Unassembled WGS sequence"/>
</dbReference>
<dbReference type="GO" id="GO:0006935">
    <property type="term" value="P:chemotaxis"/>
    <property type="evidence" value="ECO:0007669"/>
    <property type="project" value="UniProtKB-ARBA"/>
</dbReference>
<dbReference type="SMART" id="SM00283">
    <property type="entry name" value="MA"/>
    <property type="match status" value="1"/>
</dbReference>
<keyword evidence="5" id="KW-0812">Transmembrane</keyword>
<evidence type="ECO:0000313" key="8">
    <source>
        <dbReference type="EMBL" id="SBS24607.1"/>
    </source>
</evidence>
<evidence type="ECO:0000256" key="4">
    <source>
        <dbReference type="PROSITE-ProRule" id="PRU00284"/>
    </source>
</evidence>
<dbReference type="InterPro" id="IPR004089">
    <property type="entry name" value="MCPsignal_dom"/>
</dbReference>
<dbReference type="EMBL" id="FLOB01000001">
    <property type="protein sequence ID" value="SBS24607.1"/>
    <property type="molecule type" value="Genomic_DNA"/>
</dbReference>
<feature type="domain" description="Methyl-accepting transducer" evidence="6">
    <location>
        <begin position="355"/>
        <end position="591"/>
    </location>
</feature>
<accession>A0A1A8T1X6</accession>
<gene>
    <name evidence="8" type="primary">pctB_1</name>
    <name evidence="8" type="ORF">MSP8886_00028</name>
</gene>
<keyword evidence="2 4" id="KW-0807">Transducer</keyword>
<evidence type="ECO:0000256" key="2">
    <source>
        <dbReference type="ARBA" id="ARBA00023224"/>
    </source>
</evidence>